<dbReference type="Gene3D" id="3.10.440.10">
    <property type="match status" value="1"/>
</dbReference>
<dbReference type="CDD" id="cd00463">
    <property type="entry name" value="Ribosomal_L31e"/>
    <property type="match status" value="1"/>
</dbReference>
<dbReference type="FunFam" id="3.10.440.10:FF:000001">
    <property type="entry name" value="60S ribosomal protein L31"/>
    <property type="match status" value="1"/>
</dbReference>
<evidence type="ECO:0000313" key="4">
    <source>
        <dbReference type="EMBL" id="ORZ03035.1"/>
    </source>
</evidence>
<dbReference type="PANTHER" id="PTHR10956:SF0">
    <property type="entry name" value="60S RIBOSOMAL PROTEIN L31"/>
    <property type="match status" value="1"/>
</dbReference>
<organism evidence="4 5">
    <name type="scientific">Syncephalastrum racemosum</name>
    <name type="common">Filamentous fungus</name>
    <dbReference type="NCBI Taxonomy" id="13706"/>
    <lineage>
        <taxon>Eukaryota</taxon>
        <taxon>Fungi</taxon>
        <taxon>Fungi incertae sedis</taxon>
        <taxon>Mucoromycota</taxon>
        <taxon>Mucoromycotina</taxon>
        <taxon>Mucoromycetes</taxon>
        <taxon>Mucorales</taxon>
        <taxon>Syncephalastraceae</taxon>
        <taxon>Syncephalastrum</taxon>
    </lineage>
</organism>
<dbReference type="STRING" id="13706.A0A1X2HTV8"/>
<dbReference type="EMBL" id="MCGN01000001">
    <property type="protein sequence ID" value="ORZ03035.1"/>
    <property type="molecule type" value="Genomic_DNA"/>
</dbReference>
<evidence type="ECO:0000256" key="2">
    <source>
        <dbReference type="ARBA" id="ARBA00022980"/>
    </source>
</evidence>
<dbReference type="Pfam" id="PF01198">
    <property type="entry name" value="Ribosomal_L31e"/>
    <property type="match status" value="1"/>
</dbReference>
<reference evidence="4 5" key="1">
    <citation type="submission" date="2016-07" db="EMBL/GenBank/DDBJ databases">
        <title>Pervasive Adenine N6-methylation of Active Genes in Fungi.</title>
        <authorList>
            <consortium name="DOE Joint Genome Institute"/>
            <person name="Mondo S.J."/>
            <person name="Dannebaum R.O."/>
            <person name="Kuo R.C."/>
            <person name="Labutti K."/>
            <person name="Haridas S."/>
            <person name="Kuo A."/>
            <person name="Salamov A."/>
            <person name="Ahrendt S.R."/>
            <person name="Lipzen A."/>
            <person name="Sullivan W."/>
            <person name="Andreopoulos W.B."/>
            <person name="Clum A."/>
            <person name="Lindquist E."/>
            <person name="Daum C."/>
            <person name="Ramamoorthy G.K."/>
            <person name="Gryganskyi A."/>
            <person name="Culley D."/>
            <person name="Magnuson J.K."/>
            <person name="James T.Y."/>
            <person name="O'Malley M.A."/>
            <person name="Stajich J.E."/>
            <person name="Spatafora J.W."/>
            <person name="Visel A."/>
            <person name="Grigoriev I.V."/>
        </authorList>
    </citation>
    <scope>NUCLEOTIDE SEQUENCE [LARGE SCALE GENOMIC DNA]</scope>
    <source>
        <strain evidence="4 5">NRRL 2496</strain>
    </source>
</reference>
<dbReference type="SUPFAM" id="SSF54575">
    <property type="entry name" value="Ribosomal protein L31e"/>
    <property type="match status" value="1"/>
</dbReference>
<dbReference type="InterPro" id="IPR000054">
    <property type="entry name" value="Ribosomal_eL31"/>
</dbReference>
<dbReference type="PANTHER" id="PTHR10956">
    <property type="entry name" value="60S RIBOSOMAL PROTEIN L31"/>
    <property type="match status" value="1"/>
</dbReference>
<dbReference type="InParanoid" id="A0A1X2HTV8"/>
<dbReference type="OMA" id="EVWKQGI"/>
<dbReference type="GO" id="GO:0022625">
    <property type="term" value="C:cytosolic large ribosomal subunit"/>
    <property type="evidence" value="ECO:0007669"/>
    <property type="project" value="TreeGrafter"/>
</dbReference>
<keyword evidence="2 4" id="KW-0689">Ribosomal protein</keyword>
<dbReference type="Proteomes" id="UP000242180">
    <property type="component" value="Unassembled WGS sequence"/>
</dbReference>
<protein>
    <submittedName>
        <fullName evidence="4">Ribosomal protein L31e-domain-containing protein</fullName>
    </submittedName>
</protein>
<sequence length="120" mass="13690">MSSKTTQKRSTLADVVTREYTIHLHKMVHGRSFKKRTPHALKSVKAFAQKAMGTEDVRVDPALNKALWSTGVRNVPHRIRVRIARKRNDDEDAKHKLYSYVTYVPVASFKGLETAVVDDE</sequence>
<comment type="similarity">
    <text evidence="1">Belongs to the eukaryotic ribosomal protein eL31 family.</text>
</comment>
<name>A0A1X2HTV8_SYNRA</name>
<proteinExistence type="inferred from homology"/>
<dbReference type="AlphaFoldDB" id="A0A1X2HTV8"/>
<evidence type="ECO:0000256" key="3">
    <source>
        <dbReference type="ARBA" id="ARBA00023274"/>
    </source>
</evidence>
<dbReference type="SMART" id="SM01380">
    <property type="entry name" value="Ribosomal_L31e"/>
    <property type="match status" value="1"/>
</dbReference>
<dbReference type="GO" id="GO:0002181">
    <property type="term" value="P:cytoplasmic translation"/>
    <property type="evidence" value="ECO:0007669"/>
    <property type="project" value="TreeGrafter"/>
</dbReference>
<gene>
    <name evidence="4" type="ORF">BCR43DRAFT_482624</name>
</gene>
<keyword evidence="3" id="KW-0687">Ribonucleoprotein</keyword>
<dbReference type="OrthoDB" id="9739313at2759"/>
<evidence type="ECO:0000256" key="1">
    <source>
        <dbReference type="ARBA" id="ARBA00010808"/>
    </source>
</evidence>
<keyword evidence="5" id="KW-1185">Reference proteome</keyword>
<dbReference type="InterPro" id="IPR023621">
    <property type="entry name" value="Ribosomal_eL31_dom_sf"/>
</dbReference>
<accession>A0A1X2HTV8</accession>
<dbReference type="FunCoup" id="A0A1X2HTV8">
    <property type="interactions" value="450"/>
</dbReference>
<evidence type="ECO:0000313" key="5">
    <source>
        <dbReference type="Proteomes" id="UP000242180"/>
    </source>
</evidence>
<comment type="caution">
    <text evidence="4">The sequence shown here is derived from an EMBL/GenBank/DDBJ whole genome shotgun (WGS) entry which is preliminary data.</text>
</comment>
<dbReference type="GO" id="GO:0003735">
    <property type="term" value="F:structural constituent of ribosome"/>
    <property type="evidence" value="ECO:0007669"/>
    <property type="project" value="InterPro"/>
</dbReference>
<dbReference type="GO" id="GO:0030684">
    <property type="term" value="C:preribosome"/>
    <property type="evidence" value="ECO:0007669"/>
    <property type="project" value="EnsemblFungi"/>
</dbReference>